<accession>A0ABN0WQF7</accession>
<dbReference type="EMBL" id="BAAAEI010000003">
    <property type="protein sequence ID" value="GAA0343347.1"/>
    <property type="molecule type" value="Genomic_DNA"/>
</dbReference>
<sequence length="355" mass="40022">MAKQAFSLLALMAILMFTRPLKASEISLQHHGVILQYHHVSTETPASTSVSPAQFAEHMQYLAEHHNVISLQDMLYKLARHQALPDKAVAITFDDGYANILHNAHPILQQHGFNYTVFINPALIGKESQQLSWEQVRQMKTDGVWFANHSNHHQHLLTRGDMTKDQWLASLREEILSAESKLQEELGYSLKYLAYPFGEYNSDLQALVKELGFIGLGQQSGAVAPYSDMTALPRFPAAGTYANLNTLKVKLNSLAMPSLYAPLDPELRPDNLQPQWTTKIDTSDIRPAQLACYFKGDKLDVIWEMEDVFALSLPAPLGPGRARVNCTAPSKQDRSRYYWLSQPFFVPTNDGLWLD</sequence>
<dbReference type="InterPro" id="IPR011330">
    <property type="entry name" value="Glyco_hydro/deAcase_b/a-brl"/>
</dbReference>
<comment type="subcellular location">
    <subcellularLocation>
        <location evidence="1">Secreted</location>
    </subcellularLocation>
</comment>
<gene>
    <name evidence="5" type="ORF">GCM10009092_04940</name>
</gene>
<evidence type="ECO:0000259" key="4">
    <source>
        <dbReference type="PROSITE" id="PS51677"/>
    </source>
</evidence>
<feature type="signal peptide" evidence="3">
    <location>
        <begin position="1"/>
        <end position="23"/>
    </location>
</feature>
<comment type="caution">
    <text evidence="5">The sequence shown here is derived from an EMBL/GenBank/DDBJ whole genome shotgun (WGS) entry which is preliminary data.</text>
</comment>
<feature type="domain" description="NodB homology" evidence="4">
    <location>
        <begin position="87"/>
        <end position="355"/>
    </location>
</feature>
<dbReference type="PROSITE" id="PS51677">
    <property type="entry name" value="NODB"/>
    <property type="match status" value="1"/>
</dbReference>
<feature type="chain" id="PRO_5046691740" evidence="3">
    <location>
        <begin position="24"/>
        <end position="355"/>
    </location>
</feature>
<evidence type="ECO:0000313" key="6">
    <source>
        <dbReference type="Proteomes" id="UP001501757"/>
    </source>
</evidence>
<dbReference type="CDD" id="cd10973">
    <property type="entry name" value="CE4_DAC_u4_5s"/>
    <property type="match status" value="1"/>
</dbReference>
<evidence type="ECO:0000313" key="5">
    <source>
        <dbReference type="EMBL" id="GAA0343347.1"/>
    </source>
</evidence>
<name>A0ABN0WQF7_9ALTE</name>
<dbReference type="Proteomes" id="UP001501757">
    <property type="component" value="Unassembled WGS sequence"/>
</dbReference>
<keyword evidence="2 3" id="KW-0732">Signal</keyword>
<proteinExistence type="predicted"/>
<dbReference type="SUPFAM" id="SSF88713">
    <property type="entry name" value="Glycoside hydrolase/deacetylase"/>
    <property type="match status" value="1"/>
</dbReference>
<protein>
    <submittedName>
        <fullName evidence="5">Polysaccharide deacetylase family protein</fullName>
    </submittedName>
</protein>
<dbReference type="Gene3D" id="3.20.20.370">
    <property type="entry name" value="Glycoside hydrolase/deacetylase"/>
    <property type="match status" value="1"/>
</dbReference>
<dbReference type="PANTHER" id="PTHR34216:SF3">
    <property type="entry name" value="POLY-BETA-1,6-N-ACETYL-D-GLUCOSAMINE N-DEACETYLASE"/>
    <property type="match status" value="1"/>
</dbReference>
<dbReference type="PANTHER" id="PTHR34216">
    <property type="match status" value="1"/>
</dbReference>
<dbReference type="Pfam" id="PF01522">
    <property type="entry name" value="Polysacc_deac_1"/>
    <property type="match status" value="1"/>
</dbReference>
<organism evidence="5 6">
    <name type="scientific">Bowmanella denitrificans</name>
    <dbReference type="NCBI Taxonomy" id="366582"/>
    <lineage>
        <taxon>Bacteria</taxon>
        <taxon>Pseudomonadati</taxon>
        <taxon>Pseudomonadota</taxon>
        <taxon>Gammaproteobacteria</taxon>
        <taxon>Alteromonadales</taxon>
        <taxon>Alteromonadaceae</taxon>
        <taxon>Bowmanella</taxon>
    </lineage>
</organism>
<keyword evidence="6" id="KW-1185">Reference proteome</keyword>
<dbReference type="RefSeq" id="WP_343841347.1">
    <property type="nucleotide sequence ID" value="NZ_BAAAEI010000003.1"/>
</dbReference>
<dbReference type="InterPro" id="IPR002509">
    <property type="entry name" value="NODB_dom"/>
</dbReference>
<evidence type="ECO:0000256" key="1">
    <source>
        <dbReference type="ARBA" id="ARBA00004613"/>
    </source>
</evidence>
<reference evidence="5 6" key="1">
    <citation type="journal article" date="2019" name="Int. J. Syst. Evol. Microbiol.">
        <title>The Global Catalogue of Microorganisms (GCM) 10K type strain sequencing project: providing services to taxonomists for standard genome sequencing and annotation.</title>
        <authorList>
            <consortium name="The Broad Institute Genomics Platform"/>
            <consortium name="The Broad Institute Genome Sequencing Center for Infectious Disease"/>
            <person name="Wu L."/>
            <person name="Ma J."/>
        </authorList>
    </citation>
    <scope>NUCLEOTIDE SEQUENCE [LARGE SCALE GENOMIC DNA]</scope>
    <source>
        <strain evidence="5 6">JCM 13378</strain>
    </source>
</reference>
<evidence type="ECO:0000256" key="2">
    <source>
        <dbReference type="ARBA" id="ARBA00022729"/>
    </source>
</evidence>
<dbReference type="InterPro" id="IPR051398">
    <property type="entry name" value="Polysacch_Deacetylase"/>
</dbReference>
<evidence type="ECO:0000256" key="3">
    <source>
        <dbReference type="SAM" id="SignalP"/>
    </source>
</evidence>